<protein>
    <submittedName>
        <fullName evidence="2">Uncharacterized protein</fullName>
    </submittedName>
</protein>
<sequence>MPCTKSWPVPAFPITDEPQPLPVLSSQIELFYQPIARVSVSASEELIGPKPKTHLTAFTKVISRASTPMVSSQAMTPQKSVIIKSLIESEEDHSPSPSPSLASESSLSSLTSEVPIAGKIPKPSGWSNEEFKTMKRFVHKEIKKRLDLTKCRSLQERKAMEVIRDLAITKFPDLNDFEDCWPVLDLIQLRLKYTSSKCQKDRKAQEERAKSGKDHKAQEERAKAGKKSKCPAND</sequence>
<dbReference type="HOGENOM" id="CLU_065614_1_0_1"/>
<proteinExistence type="predicted"/>
<organism evidence="2 3">
    <name type="scientific">Scleroderma citrinum Foug A</name>
    <dbReference type="NCBI Taxonomy" id="1036808"/>
    <lineage>
        <taxon>Eukaryota</taxon>
        <taxon>Fungi</taxon>
        <taxon>Dikarya</taxon>
        <taxon>Basidiomycota</taxon>
        <taxon>Agaricomycotina</taxon>
        <taxon>Agaricomycetes</taxon>
        <taxon>Agaricomycetidae</taxon>
        <taxon>Boletales</taxon>
        <taxon>Sclerodermatineae</taxon>
        <taxon>Sclerodermataceae</taxon>
        <taxon>Scleroderma</taxon>
    </lineage>
</organism>
<accession>A0A0C3DL70</accession>
<evidence type="ECO:0000313" key="3">
    <source>
        <dbReference type="Proteomes" id="UP000053989"/>
    </source>
</evidence>
<gene>
    <name evidence="2" type="ORF">SCLCIDRAFT_29333</name>
</gene>
<dbReference type="Proteomes" id="UP000053989">
    <property type="component" value="Unassembled WGS sequence"/>
</dbReference>
<feature type="compositionally biased region" description="Basic residues" evidence="1">
    <location>
        <begin position="224"/>
        <end position="234"/>
    </location>
</feature>
<dbReference type="STRING" id="1036808.A0A0C3DL70"/>
<dbReference type="AlphaFoldDB" id="A0A0C3DL70"/>
<evidence type="ECO:0000256" key="1">
    <source>
        <dbReference type="SAM" id="MobiDB-lite"/>
    </source>
</evidence>
<feature type="region of interest" description="Disordered" evidence="1">
    <location>
        <begin position="198"/>
        <end position="234"/>
    </location>
</feature>
<dbReference type="OrthoDB" id="2686745at2759"/>
<feature type="compositionally biased region" description="Basic and acidic residues" evidence="1">
    <location>
        <begin position="198"/>
        <end position="223"/>
    </location>
</feature>
<keyword evidence="3" id="KW-1185">Reference proteome</keyword>
<name>A0A0C3DL70_9AGAM</name>
<reference evidence="2 3" key="1">
    <citation type="submission" date="2014-04" db="EMBL/GenBank/DDBJ databases">
        <authorList>
            <consortium name="DOE Joint Genome Institute"/>
            <person name="Kuo A."/>
            <person name="Kohler A."/>
            <person name="Nagy L.G."/>
            <person name="Floudas D."/>
            <person name="Copeland A."/>
            <person name="Barry K.W."/>
            <person name="Cichocki N."/>
            <person name="Veneault-Fourrey C."/>
            <person name="LaButti K."/>
            <person name="Lindquist E.A."/>
            <person name="Lipzen A."/>
            <person name="Lundell T."/>
            <person name="Morin E."/>
            <person name="Murat C."/>
            <person name="Sun H."/>
            <person name="Tunlid A."/>
            <person name="Henrissat B."/>
            <person name="Grigoriev I.V."/>
            <person name="Hibbett D.S."/>
            <person name="Martin F."/>
            <person name="Nordberg H.P."/>
            <person name="Cantor M.N."/>
            <person name="Hua S.X."/>
        </authorList>
    </citation>
    <scope>NUCLEOTIDE SEQUENCE [LARGE SCALE GENOMIC DNA]</scope>
    <source>
        <strain evidence="2 3">Foug A</strain>
    </source>
</reference>
<reference evidence="3" key="2">
    <citation type="submission" date="2015-01" db="EMBL/GenBank/DDBJ databases">
        <title>Evolutionary Origins and Diversification of the Mycorrhizal Mutualists.</title>
        <authorList>
            <consortium name="DOE Joint Genome Institute"/>
            <consortium name="Mycorrhizal Genomics Consortium"/>
            <person name="Kohler A."/>
            <person name="Kuo A."/>
            <person name="Nagy L.G."/>
            <person name="Floudas D."/>
            <person name="Copeland A."/>
            <person name="Barry K.W."/>
            <person name="Cichocki N."/>
            <person name="Veneault-Fourrey C."/>
            <person name="LaButti K."/>
            <person name="Lindquist E.A."/>
            <person name="Lipzen A."/>
            <person name="Lundell T."/>
            <person name="Morin E."/>
            <person name="Murat C."/>
            <person name="Riley R."/>
            <person name="Ohm R."/>
            <person name="Sun H."/>
            <person name="Tunlid A."/>
            <person name="Henrissat B."/>
            <person name="Grigoriev I.V."/>
            <person name="Hibbett D.S."/>
            <person name="Martin F."/>
        </authorList>
    </citation>
    <scope>NUCLEOTIDE SEQUENCE [LARGE SCALE GENOMIC DNA]</scope>
    <source>
        <strain evidence="3">Foug A</strain>
    </source>
</reference>
<dbReference type="InParanoid" id="A0A0C3DL70"/>
<evidence type="ECO:0000313" key="2">
    <source>
        <dbReference type="EMBL" id="KIM56816.1"/>
    </source>
</evidence>
<dbReference type="EMBL" id="KN822110">
    <property type="protein sequence ID" value="KIM56816.1"/>
    <property type="molecule type" value="Genomic_DNA"/>
</dbReference>